<name>A0A1H9BCZ7_9GAMM</name>
<dbReference type="InterPro" id="IPR043128">
    <property type="entry name" value="Rev_trsase/Diguanyl_cyclase"/>
</dbReference>
<dbReference type="InterPro" id="IPR000160">
    <property type="entry name" value="GGDEF_dom"/>
</dbReference>
<keyword evidence="3" id="KW-0812">Transmembrane</keyword>
<gene>
    <name evidence="5" type="ORF">SAMN05421693_10886</name>
</gene>
<organism evidence="5 6">
    <name type="scientific">Ectothiorhodospira magna</name>
    <dbReference type="NCBI Taxonomy" id="867345"/>
    <lineage>
        <taxon>Bacteria</taxon>
        <taxon>Pseudomonadati</taxon>
        <taxon>Pseudomonadota</taxon>
        <taxon>Gammaproteobacteria</taxon>
        <taxon>Chromatiales</taxon>
        <taxon>Ectothiorhodospiraceae</taxon>
        <taxon>Ectothiorhodospira</taxon>
    </lineage>
</organism>
<dbReference type="Gene3D" id="3.30.70.270">
    <property type="match status" value="1"/>
</dbReference>
<dbReference type="OrthoDB" id="9812260at2"/>
<evidence type="ECO:0000259" key="4">
    <source>
        <dbReference type="PROSITE" id="PS50887"/>
    </source>
</evidence>
<accession>A0A1H9BCZ7</accession>
<evidence type="ECO:0000313" key="5">
    <source>
        <dbReference type="EMBL" id="SEP86729.1"/>
    </source>
</evidence>
<dbReference type="EMBL" id="FOFO01000008">
    <property type="protein sequence ID" value="SEP86729.1"/>
    <property type="molecule type" value="Genomic_DNA"/>
</dbReference>
<sequence length="433" mass="47408">MSLDSLKALVPILLVPLTLALGMGAAIQGEWLPPLSQGLLETLPWLMGVLAGVLALIYGRTRTLIAVILVLAVYLGSMFQIRPMAMTPETDLMPALGYALMTLLVPLAFMANALWTERHHLMVDLLLRLGVFGIVAGMALLIAAGHPEGMARVVLTTHWPAVHWDGYKMPQLAFWSLLVSLGVMGFCLMRHPGPQGIGQWIALAGIGWMLPQLFHPYAVPLFTTTLLLILAIAVVHESFQMAFRDDLTGLPGRRALNERLQRLGRRYAIAMTDVDHFKKFNDTYGHDLGDQVLRVVAAQLRRVGGGGRAYRYGGEEFTIVFPGRTAAQCVTHLEAVRKAIETYQIAIRDTRTRPDNHRDGKTQRGRGKVSTVSVTISMGVAERTADYPDPEQVIKAADQALYSAKAGGRNQVCVAPDPRLALPTITDASNPLR</sequence>
<dbReference type="PANTHER" id="PTHR45138:SF9">
    <property type="entry name" value="DIGUANYLATE CYCLASE DGCM-RELATED"/>
    <property type="match status" value="1"/>
</dbReference>
<feature type="transmembrane region" description="Helical" evidence="3">
    <location>
        <begin position="95"/>
        <end position="114"/>
    </location>
</feature>
<dbReference type="PANTHER" id="PTHR45138">
    <property type="entry name" value="REGULATORY COMPONENTS OF SENSORY TRANSDUCTION SYSTEM"/>
    <property type="match status" value="1"/>
</dbReference>
<feature type="domain" description="GGDEF" evidence="4">
    <location>
        <begin position="265"/>
        <end position="417"/>
    </location>
</feature>
<evidence type="ECO:0000256" key="3">
    <source>
        <dbReference type="SAM" id="Phobius"/>
    </source>
</evidence>
<dbReference type="PROSITE" id="PS50887">
    <property type="entry name" value="GGDEF"/>
    <property type="match status" value="1"/>
</dbReference>
<dbReference type="GO" id="GO:0052621">
    <property type="term" value="F:diguanylate cyclase activity"/>
    <property type="evidence" value="ECO:0007669"/>
    <property type="project" value="UniProtKB-EC"/>
</dbReference>
<dbReference type="SMART" id="SM00267">
    <property type="entry name" value="GGDEF"/>
    <property type="match status" value="1"/>
</dbReference>
<evidence type="ECO:0000313" key="6">
    <source>
        <dbReference type="Proteomes" id="UP000199496"/>
    </source>
</evidence>
<feature type="transmembrane region" description="Helical" evidence="3">
    <location>
        <begin position="172"/>
        <end position="189"/>
    </location>
</feature>
<dbReference type="GO" id="GO:0043709">
    <property type="term" value="P:cell adhesion involved in single-species biofilm formation"/>
    <property type="evidence" value="ECO:0007669"/>
    <property type="project" value="TreeGrafter"/>
</dbReference>
<proteinExistence type="predicted"/>
<evidence type="ECO:0000256" key="2">
    <source>
        <dbReference type="ARBA" id="ARBA00034247"/>
    </source>
</evidence>
<keyword evidence="6" id="KW-1185">Reference proteome</keyword>
<dbReference type="Proteomes" id="UP000199496">
    <property type="component" value="Unassembled WGS sequence"/>
</dbReference>
<dbReference type="GO" id="GO:0005886">
    <property type="term" value="C:plasma membrane"/>
    <property type="evidence" value="ECO:0007669"/>
    <property type="project" value="TreeGrafter"/>
</dbReference>
<dbReference type="GO" id="GO:1902201">
    <property type="term" value="P:negative regulation of bacterial-type flagellum-dependent cell motility"/>
    <property type="evidence" value="ECO:0007669"/>
    <property type="project" value="TreeGrafter"/>
</dbReference>
<dbReference type="EC" id="2.7.7.65" evidence="1"/>
<feature type="transmembrane region" description="Helical" evidence="3">
    <location>
        <begin position="64"/>
        <end position="83"/>
    </location>
</feature>
<protein>
    <recommendedName>
        <fullName evidence="1">diguanylate cyclase</fullName>
        <ecNumber evidence="1">2.7.7.65</ecNumber>
    </recommendedName>
</protein>
<feature type="transmembrane region" description="Helical" evidence="3">
    <location>
        <begin position="217"/>
        <end position="235"/>
    </location>
</feature>
<dbReference type="SUPFAM" id="SSF55073">
    <property type="entry name" value="Nucleotide cyclase"/>
    <property type="match status" value="1"/>
</dbReference>
<dbReference type="STRING" id="867345.SAMN05421693_10886"/>
<dbReference type="CDD" id="cd01949">
    <property type="entry name" value="GGDEF"/>
    <property type="match status" value="1"/>
</dbReference>
<dbReference type="RefSeq" id="WP_090205119.1">
    <property type="nucleotide sequence ID" value="NZ_FOFO01000008.1"/>
</dbReference>
<feature type="transmembrane region" description="Helical" evidence="3">
    <location>
        <begin position="126"/>
        <end position="145"/>
    </location>
</feature>
<reference evidence="5 6" key="1">
    <citation type="submission" date="2016-10" db="EMBL/GenBank/DDBJ databases">
        <authorList>
            <person name="de Groot N.N."/>
        </authorList>
    </citation>
    <scope>NUCLEOTIDE SEQUENCE [LARGE SCALE GENOMIC DNA]</scope>
    <source>
        <strain evidence="5 6">B7-7</strain>
    </source>
</reference>
<keyword evidence="3" id="KW-0472">Membrane</keyword>
<dbReference type="Pfam" id="PF00990">
    <property type="entry name" value="GGDEF"/>
    <property type="match status" value="1"/>
</dbReference>
<dbReference type="AlphaFoldDB" id="A0A1H9BCZ7"/>
<dbReference type="InterPro" id="IPR050469">
    <property type="entry name" value="Diguanylate_Cyclase"/>
</dbReference>
<feature type="transmembrane region" description="Helical" evidence="3">
    <location>
        <begin position="42"/>
        <end position="59"/>
    </location>
</feature>
<dbReference type="NCBIfam" id="TIGR00254">
    <property type="entry name" value="GGDEF"/>
    <property type="match status" value="1"/>
</dbReference>
<comment type="catalytic activity">
    <reaction evidence="2">
        <text>2 GTP = 3',3'-c-di-GMP + 2 diphosphate</text>
        <dbReference type="Rhea" id="RHEA:24898"/>
        <dbReference type="ChEBI" id="CHEBI:33019"/>
        <dbReference type="ChEBI" id="CHEBI:37565"/>
        <dbReference type="ChEBI" id="CHEBI:58805"/>
        <dbReference type="EC" id="2.7.7.65"/>
    </reaction>
</comment>
<evidence type="ECO:0000256" key="1">
    <source>
        <dbReference type="ARBA" id="ARBA00012528"/>
    </source>
</evidence>
<dbReference type="InterPro" id="IPR029787">
    <property type="entry name" value="Nucleotide_cyclase"/>
</dbReference>
<keyword evidence="3" id="KW-1133">Transmembrane helix</keyword>